<dbReference type="Proteomes" id="UP000091918">
    <property type="component" value="Unassembled WGS sequence"/>
</dbReference>
<keyword evidence="8" id="KW-1185">Reference proteome</keyword>
<feature type="region of interest" description="Disordered" evidence="5">
    <location>
        <begin position="1"/>
        <end position="188"/>
    </location>
</feature>
<feature type="region of interest" description="Disordered" evidence="5">
    <location>
        <begin position="1167"/>
        <end position="1192"/>
    </location>
</feature>
<feature type="compositionally biased region" description="Polar residues" evidence="5">
    <location>
        <begin position="1230"/>
        <end position="1249"/>
    </location>
</feature>
<protein>
    <recommendedName>
        <fullName evidence="6">SAC3/GANP/THP3 conserved domain-containing protein</fullName>
    </recommendedName>
</protein>
<comment type="caution">
    <text evidence="7">The sequence shown here is derived from an EMBL/GenBank/DDBJ whole genome shotgun (WGS) entry which is preliminary data.</text>
</comment>
<dbReference type="Gene3D" id="1.25.40.990">
    <property type="match status" value="1"/>
</dbReference>
<keyword evidence="2" id="KW-0597">Phosphoprotein</keyword>
<feature type="region of interest" description="Disordered" evidence="5">
    <location>
        <begin position="629"/>
        <end position="1049"/>
    </location>
</feature>
<feature type="compositionally biased region" description="Basic residues" evidence="5">
    <location>
        <begin position="1326"/>
        <end position="1335"/>
    </location>
</feature>
<evidence type="ECO:0000256" key="4">
    <source>
        <dbReference type="ARBA" id="ARBA00038443"/>
    </source>
</evidence>
<sequence length="1341" mass="147252">MSATSRGSLLTGPTGTRRGTAGPFARGRVWRGNAGGARPQTSTDDSTRGTKTRAAGRGGGPRGGRGRRGDVSGGTAHINGASTRSTTAPFRGNISNKLSHSHTALSYDVLGTERRTPENGSRPKGGQEPGVKAPVFGSRFPNSNGQSSRSSSPFGANATSSIDPSRDPRRRNGKFSPGGGAISGAPQDYNSRYEQLKLDRASQRTEAIKTGQMADPNQPMSLISAITPTGTCTEMCPEFERVERIVQKMVDKSEKFADPESGVSQTVEAKMLKRFRRSAAGYDEQLPSDIRTPKTLLQTMNYLLRYVVEDDETLAITHKFLWDRTRSIRNDLSIQQLTQVEDVTIAVKCLERIARFHIVSLHLLSSPDNSEPFDHHQEREQLNNTLLSLLYYYDDNRDLVKFPNEDEFRAYYIVFSIHDQRPDLEARVQKWPRELLRSPRVQVALELFAAAGNTWEYQGTLDAKRPNAIAQGLYSRFFRLIRSNSVPYLLACIAEIYFNQVRQTAIRSIWKAYCRYPLSQQHKNQEWTVDELTGVLAFDYNDQTIEFCEEQGLQLATNAEGQMYLNWGQVSLDSVAFQPSSQQTFSYEYVESKRCGRTLVSLILGMNVLQAARRSMINVSLLQSDSAFQQQDSKQDIERDGLFVSDDEGENKTRDATDGAFDKGSIGFSKPTFSFPSVEDPGSATASFSSRVPATTEPTSFLKTGQLSPAAPAFTPQAQSSFLGSRISPAFGSQHQQSGEASSATQPPTAAGAFGQPSKSPFPPSQSAPQPAPSTFSSAFGANLGSSGSNFSSVFGAQNNNQQSQPGSPTPTDSTFKPATPTITFGQPSSSHQPGTSSFNQEIQPAASTTFTAPTQPKETKTTPEQHSETADGKKPRGALFRPFPSAQPGKQPGVFDQGMPPSPFTSSGFLGQPSKNVTDNQAESTGSTLSTFAATPTGPTLKQNELASKPTPRSNIFPSAFPSSSESPAFKALAPKFEFPSLADQPKESNEDVEARKAAERAAAEREAAEKKRKAEEMEAARIESEKREAARLEIQRERDRRRAAAEEAAKLERLEKARREQDMMRARRQEEERIKAAEREAALREMARQQEEELRATELEITRREAAEREAARKEAARRELIEQDIAKRKADFVEEEDETAKEQYRVSRRISEGILTVQELLSLDRPSTNPKSPQRPQPQPTPTASRSMTESAINEDELLFCAARMAANTLANGKQLWHDVPELRDSTPMSMSMSRASTPRFSQSSIGPERTMATNGPHIRVNGYDVALAPATPLGLGRTLSRTEQRIRQTGARGFASLPIASSSSSLDGGKSAGSGRLPNGKVQKRKHKRQKREGASE</sequence>
<reference evidence="7 8" key="1">
    <citation type="submission" date="2015-07" db="EMBL/GenBank/DDBJ databases">
        <title>Emmonsia species relationships and genome sequence.</title>
        <authorList>
            <person name="Cuomo C.A."/>
            <person name="Schwartz I.S."/>
            <person name="Kenyon C."/>
            <person name="de Hoog G.S."/>
            <person name="Govender N.P."/>
            <person name="Botha A."/>
            <person name="Moreno L."/>
            <person name="de Vries M."/>
            <person name="Munoz J.F."/>
            <person name="Stielow J.B."/>
        </authorList>
    </citation>
    <scope>NUCLEOTIDE SEQUENCE [LARGE SCALE GENOMIC DNA]</scope>
    <source>
        <strain evidence="7 8">CBS 136260</strain>
    </source>
</reference>
<evidence type="ECO:0000259" key="6">
    <source>
        <dbReference type="Pfam" id="PF03399"/>
    </source>
</evidence>
<dbReference type="Pfam" id="PF03399">
    <property type="entry name" value="SAC3_GANP"/>
    <property type="match status" value="1"/>
</dbReference>
<evidence type="ECO:0000256" key="3">
    <source>
        <dbReference type="ARBA" id="ARBA00023242"/>
    </source>
</evidence>
<evidence type="ECO:0000256" key="5">
    <source>
        <dbReference type="SAM" id="MobiDB-lite"/>
    </source>
</evidence>
<dbReference type="PANTHER" id="PTHR12436">
    <property type="entry name" value="80 KDA MCM3-ASSOCIATED PROTEIN"/>
    <property type="match status" value="1"/>
</dbReference>
<dbReference type="PANTHER" id="PTHR12436:SF3">
    <property type="entry name" value="GERMINAL-CENTER ASSOCIATED NUCLEAR PROTEIN"/>
    <property type="match status" value="1"/>
</dbReference>
<feature type="compositionally biased region" description="Basic and acidic residues" evidence="5">
    <location>
        <begin position="650"/>
        <end position="661"/>
    </location>
</feature>
<comment type="similarity">
    <text evidence="4">Belongs to the SAC3 family.</text>
</comment>
<dbReference type="GO" id="GO:0070390">
    <property type="term" value="C:transcription export complex 2"/>
    <property type="evidence" value="ECO:0007669"/>
    <property type="project" value="TreeGrafter"/>
</dbReference>
<evidence type="ECO:0000256" key="2">
    <source>
        <dbReference type="ARBA" id="ARBA00022553"/>
    </source>
</evidence>
<feature type="compositionally biased region" description="Polar residues" evidence="5">
    <location>
        <begin position="684"/>
        <end position="707"/>
    </location>
</feature>
<dbReference type="InterPro" id="IPR005062">
    <property type="entry name" value="SAC3/GANP/THP3_conserved"/>
</dbReference>
<feature type="compositionally biased region" description="Basic and acidic residues" evidence="5">
    <location>
        <begin position="986"/>
        <end position="1049"/>
    </location>
</feature>
<dbReference type="EMBL" id="LGUA01000672">
    <property type="protein sequence ID" value="OAX80563.1"/>
    <property type="molecule type" value="Genomic_DNA"/>
</dbReference>
<evidence type="ECO:0000256" key="1">
    <source>
        <dbReference type="ARBA" id="ARBA00004259"/>
    </source>
</evidence>
<feature type="region of interest" description="Disordered" evidence="5">
    <location>
        <begin position="1230"/>
        <end position="1253"/>
    </location>
</feature>
<feature type="compositionally biased region" description="Low complexity" evidence="5">
    <location>
        <begin position="958"/>
        <end position="973"/>
    </location>
</feature>
<feature type="compositionally biased region" description="Polar residues" evidence="5">
    <location>
        <begin position="80"/>
        <end position="104"/>
    </location>
</feature>
<feature type="compositionally biased region" description="Polar residues" evidence="5">
    <location>
        <begin position="821"/>
        <end position="853"/>
    </location>
</feature>
<dbReference type="OrthoDB" id="264795at2759"/>
<feature type="region of interest" description="Disordered" evidence="5">
    <location>
        <begin position="1294"/>
        <end position="1341"/>
    </location>
</feature>
<feature type="compositionally biased region" description="Pro residues" evidence="5">
    <location>
        <begin position="760"/>
        <end position="772"/>
    </location>
</feature>
<proteinExistence type="inferred from homology"/>
<dbReference type="InterPro" id="IPR045107">
    <property type="entry name" value="SAC3/GANP/THP3"/>
</dbReference>
<feature type="compositionally biased region" description="Polar residues" evidence="5">
    <location>
        <begin position="905"/>
        <end position="957"/>
    </location>
</feature>
<keyword evidence="3" id="KW-0539">Nucleus</keyword>
<feature type="compositionally biased region" description="Basic and acidic residues" evidence="5">
    <location>
        <begin position="858"/>
        <end position="875"/>
    </location>
</feature>
<dbReference type="GO" id="GO:0005737">
    <property type="term" value="C:cytoplasm"/>
    <property type="evidence" value="ECO:0007669"/>
    <property type="project" value="TreeGrafter"/>
</dbReference>
<feature type="compositionally biased region" description="Low complexity" evidence="5">
    <location>
        <begin position="140"/>
        <end position="163"/>
    </location>
</feature>
<dbReference type="FunFam" id="1.25.40.990:FF:000008">
    <property type="entry name" value="Nuclear mRNA export protein SAC3"/>
    <property type="match status" value="1"/>
</dbReference>
<accession>A0A1B7NUY6</accession>
<name>A0A1B7NUY6_9EURO</name>
<feature type="compositionally biased region" description="Polar residues" evidence="5">
    <location>
        <begin position="731"/>
        <end position="748"/>
    </location>
</feature>
<comment type="subcellular location">
    <subcellularLocation>
        <location evidence="1">Nucleus envelope</location>
    </subcellularLocation>
</comment>
<feature type="compositionally biased region" description="Low complexity" evidence="5">
    <location>
        <begin position="1"/>
        <end position="27"/>
    </location>
</feature>
<dbReference type="GO" id="GO:0006406">
    <property type="term" value="P:mRNA export from nucleus"/>
    <property type="evidence" value="ECO:0007669"/>
    <property type="project" value="TreeGrafter"/>
</dbReference>
<feature type="domain" description="SAC3/GANP/THP3 conserved" evidence="6">
    <location>
        <begin position="235"/>
        <end position="555"/>
    </location>
</feature>
<evidence type="ECO:0000313" key="8">
    <source>
        <dbReference type="Proteomes" id="UP000091918"/>
    </source>
</evidence>
<organism evidence="7 8">
    <name type="scientific">Emergomyces africanus</name>
    <dbReference type="NCBI Taxonomy" id="1955775"/>
    <lineage>
        <taxon>Eukaryota</taxon>
        <taxon>Fungi</taxon>
        <taxon>Dikarya</taxon>
        <taxon>Ascomycota</taxon>
        <taxon>Pezizomycotina</taxon>
        <taxon>Eurotiomycetes</taxon>
        <taxon>Eurotiomycetidae</taxon>
        <taxon>Onygenales</taxon>
        <taxon>Ajellomycetaceae</taxon>
        <taxon>Emergomyces</taxon>
    </lineage>
</organism>
<evidence type="ECO:0000313" key="7">
    <source>
        <dbReference type="EMBL" id="OAX80563.1"/>
    </source>
</evidence>
<feature type="compositionally biased region" description="Low complexity" evidence="5">
    <location>
        <begin position="1297"/>
        <end position="1319"/>
    </location>
</feature>
<gene>
    <name evidence="7" type="ORF">ACJ72_05102</name>
</gene>
<dbReference type="STRING" id="1658172.A0A1B7NUY6"/>
<feature type="compositionally biased region" description="Low complexity" evidence="5">
    <location>
        <begin position="773"/>
        <end position="815"/>
    </location>
</feature>
<dbReference type="GO" id="GO:0005635">
    <property type="term" value="C:nuclear envelope"/>
    <property type="evidence" value="ECO:0007669"/>
    <property type="project" value="UniProtKB-SubCell"/>
</dbReference>